<reference evidence="4 5" key="1">
    <citation type="submission" date="2010-05" db="EMBL/GenBank/DDBJ databases">
        <title>The Genome Sequence of Thecamonas trahens ATCC 50062.</title>
        <authorList>
            <consortium name="The Broad Institute Genome Sequencing Platform"/>
            <person name="Russ C."/>
            <person name="Cuomo C."/>
            <person name="Shea T."/>
            <person name="Young S.K."/>
            <person name="Zeng Q."/>
            <person name="Koehrsen M."/>
            <person name="Haas B."/>
            <person name="Borodovsky M."/>
            <person name="Guigo R."/>
            <person name="Alvarado L."/>
            <person name="Berlin A."/>
            <person name="Bochicchio J."/>
            <person name="Borenstein D."/>
            <person name="Chapman S."/>
            <person name="Chen Z."/>
            <person name="Freedman E."/>
            <person name="Gellesch M."/>
            <person name="Goldberg J."/>
            <person name="Griggs A."/>
            <person name="Gujja S."/>
            <person name="Heilman E."/>
            <person name="Heiman D."/>
            <person name="Hepburn T."/>
            <person name="Howarth C."/>
            <person name="Jen D."/>
            <person name="Larson L."/>
            <person name="Mehta T."/>
            <person name="Park D."/>
            <person name="Pearson M."/>
            <person name="Roberts A."/>
            <person name="Saif S."/>
            <person name="Shenoy N."/>
            <person name="Sisk P."/>
            <person name="Stolte C."/>
            <person name="Sykes S."/>
            <person name="Thomson T."/>
            <person name="Walk T."/>
            <person name="White J."/>
            <person name="Yandava C."/>
            <person name="Burger G."/>
            <person name="Gray M.W."/>
            <person name="Holland P.W.H."/>
            <person name="King N."/>
            <person name="Lang F.B.F."/>
            <person name="Roger A.J."/>
            <person name="Ruiz-Trillo I."/>
            <person name="Lander E."/>
            <person name="Nusbaum C."/>
        </authorList>
    </citation>
    <scope>NUCLEOTIDE SEQUENCE [LARGE SCALE GENOMIC DNA]</scope>
    <source>
        <strain evidence="4 5">ATCC 50062</strain>
    </source>
</reference>
<organism evidence="4 5">
    <name type="scientific">Thecamonas trahens ATCC 50062</name>
    <dbReference type="NCBI Taxonomy" id="461836"/>
    <lineage>
        <taxon>Eukaryota</taxon>
        <taxon>Apusozoa</taxon>
        <taxon>Apusomonadida</taxon>
        <taxon>Apusomonadidae</taxon>
        <taxon>Thecamonas</taxon>
    </lineage>
</organism>
<evidence type="ECO:0000256" key="1">
    <source>
        <dbReference type="ARBA" id="ARBA00022737"/>
    </source>
</evidence>
<dbReference type="SMART" id="SM00028">
    <property type="entry name" value="TPR"/>
    <property type="match status" value="2"/>
</dbReference>
<evidence type="ECO:0000313" key="5">
    <source>
        <dbReference type="Proteomes" id="UP000054408"/>
    </source>
</evidence>
<keyword evidence="1" id="KW-0677">Repeat</keyword>
<evidence type="ECO:0000256" key="3">
    <source>
        <dbReference type="SAM" id="MobiDB-lite"/>
    </source>
</evidence>
<dbReference type="GeneID" id="25566377"/>
<accession>A0A0L0DHI8</accession>
<gene>
    <name evidence="4" type="ORF">AMSG_07461</name>
</gene>
<dbReference type="InterPro" id="IPR011990">
    <property type="entry name" value="TPR-like_helical_dom_sf"/>
</dbReference>
<dbReference type="PANTHER" id="PTHR22904:SF523">
    <property type="entry name" value="STRESS-INDUCED-PHOSPHOPROTEIN 1"/>
    <property type="match status" value="1"/>
</dbReference>
<dbReference type="STRING" id="461836.A0A0L0DHI8"/>
<dbReference type="InterPro" id="IPR019734">
    <property type="entry name" value="TPR_rpt"/>
</dbReference>
<dbReference type="GO" id="GO:0051879">
    <property type="term" value="F:Hsp90 protein binding"/>
    <property type="evidence" value="ECO:0007669"/>
    <property type="project" value="TreeGrafter"/>
</dbReference>
<dbReference type="Proteomes" id="UP000054408">
    <property type="component" value="Unassembled WGS sequence"/>
</dbReference>
<keyword evidence="2" id="KW-0802">TPR repeat</keyword>
<feature type="region of interest" description="Disordered" evidence="3">
    <location>
        <begin position="136"/>
        <end position="170"/>
    </location>
</feature>
<dbReference type="OrthoDB" id="2423701at2759"/>
<dbReference type="AlphaFoldDB" id="A0A0L0DHI8"/>
<name>A0A0L0DHI8_THETB</name>
<evidence type="ECO:0000256" key="2">
    <source>
        <dbReference type="ARBA" id="ARBA00022803"/>
    </source>
</evidence>
<keyword evidence="5" id="KW-1185">Reference proteome</keyword>
<dbReference type="Gene3D" id="1.25.40.10">
    <property type="entry name" value="Tetratricopeptide repeat domain"/>
    <property type="match status" value="1"/>
</dbReference>
<feature type="compositionally biased region" description="Low complexity" evidence="3">
    <location>
        <begin position="136"/>
        <end position="145"/>
    </location>
</feature>
<evidence type="ECO:0000313" key="4">
    <source>
        <dbReference type="EMBL" id="KNC51561.1"/>
    </source>
</evidence>
<dbReference type="RefSeq" id="XP_013755963.1">
    <property type="nucleotide sequence ID" value="XM_013900509.1"/>
</dbReference>
<dbReference type="PANTHER" id="PTHR22904">
    <property type="entry name" value="TPR REPEAT CONTAINING PROTEIN"/>
    <property type="match status" value="1"/>
</dbReference>
<dbReference type="SUPFAM" id="SSF48452">
    <property type="entry name" value="TPR-like"/>
    <property type="match status" value="1"/>
</dbReference>
<dbReference type="eggNOG" id="KOG0548">
    <property type="taxonomic scope" value="Eukaryota"/>
</dbReference>
<protein>
    <submittedName>
        <fullName evidence="4">Uncharacterized protein</fullName>
    </submittedName>
</protein>
<proteinExistence type="predicted"/>
<dbReference type="EMBL" id="GL349468">
    <property type="protein sequence ID" value="KNC51561.1"/>
    <property type="molecule type" value="Genomic_DNA"/>
</dbReference>
<sequence>MFQIGDYESAVGHYTRGIAADGSYHVLYSNRAAAYAKLGEHGKALADAETVIALKPDWPKGYSRKGTALMFLDRPEEAYDAFFAGTQVDPQHGPCIEGVGRARAAAAAKASAALASSAPLATTTVGGATTLASGADAAAPALDPSSLKRKRPAAEDATESTAGASKRPRLPVSRGSQLLIAGASAFRAALPEAADAETAAVKTAAADGHTVAESVVWVEEKTKLKQLDELARRFKTLHAGQHRSGPLVVAIDTELGAPILAKHLAKITGLDTASLTSSSSAAERALAFPSHSTSGQAAPPAVVVASHAALLQPGTMTASWLVVYDLPTASPGIYLVVSNQTRPLYRPR</sequence>